<organism evidence="2 3">
    <name type="scientific">Tepidimicrobium xylanilyticum</name>
    <dbReference type="NCBI Taxonomy" id="1123352"/>
    <lineage>
        <taxon>Bacteria</taxon>
        <taxon>Bacillati</taxon>
        <taxon>Bacillota</taxon>
        <taxon>Tissierellia</taxon>
        <taxon>Tissierellales</taxon>
        <taxon>Tepidimicrobiaceae</taxon>
        <taxon>Tepidimicrobium</taxon>
    </lineage>
</organism>
<keyword evidence="1" id="KW-0812">Transmembrane</keyword>
<keyword evidence="1" id="KW-1133">Transmembrane helix</keyword>
<evidence type="ECO:0000313" key="3">
    <source>
        <dbReference type="Proteomes" id="UP000198828"/>
    </source>
</evidence>
<keyword evidence="1" id="KW-0472">Membrane</keyword>
<feature type="transmembrane region" description="Helical" evidence="1">
    <location>
        <begin position="213"/>
        <end position="232"/>
    </location>
</feature>
<accession>A0A1H2WSM6</accession>
<feature type="transmembrane region" description="Helical" evidence="1">
    <location>
        <begin position="166"/>
        <end position="188"/>
    </location>
</feature>
<feature type="transmembrane region" description="Helical" evidence="1">
    <location>
        <begin position="74"/>
        <end position="95"/>
    </location>
</feature>
<reference evidence="2 3" key="1">
    <citation type="submission" date="2016-10" db="EMBL/GenBank/DDBJ databases">
        <authorList>
            <person name="de Groot N.N."/>
        </authorList>
    </citation>
    <scope>NUCLEOTIDE SEQUENCE [LARGE SCALE GENOMIC DNA]</scope>
    <source>
        <strain evidence="2 3">DSM 23310</strain>
    </source>
</reference>
<feature type="transmembrane region" description="Helical" evidence="1">
    <location>
        <begin position="133"/>
        <end position="154"/>
    </location>
</feature>
<dbReference type="InterPro" id="IPR009793">
    <property type="entry name" value="DUF1361"/>
</dbReference>
<dbReference type="AlphaFoldDB" id="A0A1H2WSM6"/>
<protein>
    <submittedName>
        <fullName evidence="2">Uncharacterized membrane protein</fullName>
    </submittedName>
</protein>
<evidence type="ECO:0000313" key="2">
    <source>
        <dbReference type="EMBL" id="SDW83640.1"/>
    </source>
</evidence>
<name>A0A1H2WSM6_9FIRM</name>
<dbReference type="Proteomes" id="UP000198828">
    <property type="component" value="Unassembled WGS sequence"/>
</dbReference>
<feature type="transmembrane region" description="Helical" evidence="1">
    <location>
        <begin position="21"/>
        <end position="38"/>
    </location>
</feature>
<evidence type="ECO:0000256" key="1">
    <source>
        <dbReference type="SAM" id="Phobius"/>
    </source>
</evidence>
<proteinExistence type="predicted"/>
<feature type="transmembrane region" description="Helical" evidence="1">
    <location>
        <begin position="44"/>
        <end position="62"/>
    </location>
</feature>
<dbReference type="EMBL" id="FNNG01000004">
    <property type="protein sequence ID" value="SDW83640.1"/>
    <property type="molecule type" value="Genomic_DNA"/>
</dbReference>
<sequence length="243" mass="28456">MKGIFYLTGGFMKIFLKKYKEIIFFMLAYWIVCLLMFFKDTSFLYIMLSWNVLLAVLPLVFILKSETSLMQGRLGHSILWMIPWLLFFPNSVYMITDFIHISNDKFMWIVEVEKYSLDGGVVYSTDIMIWTKLLIIGVGFLFALLVGLESLYIFDKSIGIITLKPVSFLGVVLVSLLSGIGVYIGRFLRFNSWDMLFRPIQLFNQLVIGIDRFTIQFVATFSIFIIGCYILYRIFRRITCFYD</sequence>
<keyword evidence="3" id="KW-1185">Reference proteome</keyword>
<gene>
    <name evidence="2" type="ORF">SAMN05660923_01334</name>
</gene>
<dbReference type="Pfam" id="PF07099">
    <property type="entry name" value="DUF1361"/>
    <property type="match status" value="1"/>
</dbReference>